<feature type="region of interest" description="Disordered" evidence="1">
    <location>
        <begin position="1"/>
        <end position="23"/>
    </location>
</feature>
<organism evidence="3 4">
    <name type="scientific">Amborella trichopoda</name>
    <dbReference type="NCBI Taxonomy" id="13333"/>
    <lineage>
        <taxon>Eukaryota</taxon>
        <taxon>Viridiplantae</taxon>
        <taxon>Streptophyta</taxon>
        <taxon>Embryophyta</taxon>
        <taxon>Tracheophyta</taxon>
        <taxon>Spermatophyta</taxon>
        <taxon>Magnoliopsida</taxon>
        <taxon>Amborellales</taxon>
        <taxon>Amborellaceae</taxon>
        <taxon>Amborella</taxon>
    </lineage>
</organism>
<keyword evidence="2" id="KW-0472">Membrane</keyword>
<dbReference type="Gramene" id="ERN14881">
    <property type="protein sequence ID" value="ERN14881"/>
    <property type="gene ID" value="AMTR_s00032p00158580"/>
</dbReference>
<dbReference type="EMBL" id="KI392518">
    <property type="protein sequence ID" value="ERN14881.1"/>
    <property type="molecule type" value="Genomic_DNA"/>
</dbReference>
<evidence type="ECO:0000313" key="4">
    <source>
        <dbReference type="Proteomes" id="UP000017836"/>
    </source>
</evidence>
<feature type="compositionally biased region" description="Basic and acidic residues" evidence="1">
    <location>
        <begin position="11"/>
        <end position="22"/>
    </location>
</feature>
<dbReference type="AlphaFoldDB" id="U5CNY6"/>
<keyword evidence="2" id="KW-0812">Transmembrane</keyword>
<accession>U5CNY6</accession>
<dbReference type="HOGENOM" id="CLU_067441_1_0_1"/>
<evidence type="ECO:0000256" key="2">
    <source>
        <dbReference type="SAM" id="Phobius"/>
    </source>
</evidence>
<proteinExistence type="predicted"/>
<dbReference type="OrthoDB" id="1888718at2759"/>
<gene>
    <name evidence="3" type="ORF">AMTR_s00032p00158580</name>
</gene>
<keyword evidence="2" id="KW-1133">Transmembrane helix</keyword>
<name>U5CNY6_AMBTC</name>
<evidence type="ECO:0000313" key="3">
    <source>
        <dbReference type="EMBL" id="ERN14881.1"/>
    </source>
</evidence>
<dbReference type="OMA" id="CSLAIIW"/>
<sequence length="206" mass="23797">MMSSSATMGGHETHIPRQEKPHPLQQIAESSTHKLLLKQWLKEEELIFKRVALNESKIDGTRKEITQLYCFYFIFHAIVLVLLYTASARDPDKACRRVWIPSVSGLLCSLAMIWAIRYKMDMEAHIEKLLEREKEDGKLLLKCVQELKKKGVDFDLLKEVDALRRAKSLRVETKPVKKWSSMDFVTLFFVAISCLILGITRCVLCN</sequence>
<feature type="transmembrane region" description="Helical" evidence="2">
    <location>
        <begin position="98"/>
        <end position="116"/>
    </location>
</feature>
<evidence type="ECO:0000256" key="1">
    <source>
        <dbReference type="SAM" id="MobiDB-lite"/>
    </source>
</evidence>
<dbReference type="eggNOG" id="ENOG502QZ0Q">
    <property type="taxonomic scope" value="Eukaryota"/>
</dbReference>
<dbReference type="Proteomes" id="UP000017836">
    <property type="component" value="Unassembled WGS sequence"/>
</dbReference>
<dbReference type="PANTHER" id="PTHR33287:SF11">
    <property type="entry name" value="OS03G0778400 PROTEIN"/>
    <property type="match status" value="1"/>
</dbReference>
<feature type="transmembrane region" description="Helical" evidence="2">
    <location>
        <begin position="66"/>
        <end position="86"/>
    </location>
</feature>
<keyword evidence="4" id="KW-1185">Reference proteome</keyword>
<dbReference type="PANTHER" id="PTHR33287">
    <property type="entry name" value="OS03G0453550 PROTEIN"/>
    <property type="match status" value="1"/>
</dbReference>
<feature type="transmembrane region" description="Helical" evidence="2">
    <location>
        <begin position="184"/>
        <end position="204"/>
    </location>
</feature>
<protein>
    <submittedName>
        <fullName evidence="3">Uncharacterized protein</fullName>
    </submittedName>
</protein>
<reference evidence="4" key="1">
    <citation type="journal article" date="2013" name="Science">
        <title>The Amborella genome and the evolution of flowering plants.</title>
        <authorList>
            <consortium name="Amborella Genome Project"/>
        </authorList>
    </citation>
    <scope>NUCLEOTIDE SEQUENCE [LARGE SCALE GENOMIC DNA]</scope>
</reference>